<feature type="transmembrane region" description="Helical" evidence="5">
    <location>
        <begin position="38"/>
        <end position="57"/>
    </location>
</feature>
<keyword evidence="2 5" id="KW-0812">Transmembrane</keyword>
<accession>A0A9W6H3W8</accession>
<evidence type="ECO:0000256" key="4">
    <source>
        <dbReference type="ARBA" id="ARBA00023136"/>
    </source>
</evidence>
<proteinExistence type="predicted"/>
<organism evidence="7 8">
    <name type="scientific">Microbacterium barkeri</name>
    <dbReference type="NCBI Taxonomy" id="33917"/>
    <lineage>
        <taxon>Bacteria</taxon>
        <taxon>Bacillati</taxon>
        <taxon>Actinomycetota</taxon>
        <taxon>Actinomycetes</taxon>
        <taxon>Micrococcales</taxon>
        <taxon>Microbacteriaceae</taxon>
        <taxon>Microbacterium</taxon>
    </lineage>
</organism>
<evidence type="ECO:0000256" key="2">
    <source>
        <dbReference type="ARBA" id="ARBA00022692"/>
    </source>
</evidence>
<evidence type="ECO:0000256" key="1">
    <source>
        <dbReference type="ARBA" id="ARBA00004141"/>
    </source>
</evidence>
<feature type="transmembrane region" description="Helical" evidence="5">
    <location>
        <begin position="86"/>
        <end position="106"/>
    </location>
</feature>
<gene>
    <name evidence="7" type="ORF">GCM10017576_20110</name>
</gene>
<reference evidence="7" key="2">
    <citation type="submission" date="2023-01" db="EMBL/GenBank/DDBJ databases">
        <authorList>
            <person name="Sun Q."/>
            <person name="Evtushenko L."/>
        </authorList>
    </citation>
    <scope>NUCLEOTIDE SEQUENCE</scope>
    <source>
        <strain evidence="7">VKM Ac-1020</strain>
    </source>
</reference>
<dbReference type="RefSeq" id="WP_271173592.1">
    <property type="nucleotide sequence ID" value="NZ_BSEJ01000009.1"/>
</dbReference>
<comment type="subcellular location">
    <subcellularLocation>
        <location evidence="1">Membrane</location>
        <topology evidence="1">Multi-pass membrane protein</topology>
    </subcellularLocation>
</comment>
<evidence type="ECO:0000313" key="8">
    <source>
        <dbReference type="Proteomes" id="UP001142462"/>
    </source>
</evidence>
<feature type="transmembrane region" description="Helical" evidence="5">
    <location>
        <begin position="158"/>
        <end position="175"/>
    </location>
</feature>
<name>A0A9W6H3W8_9MICO</name>
<evidence type="ECO:0000256" key="3">
    <source>
        <dbReference type="ARBA" id="ARBA00022989"/>
    </source>
</evidence>
<sequence>MPEPRDAPETSPLTAAIPVTWRRRLSLRPGLERVRDSGAAIAQIVIAATGAFLLAHYLLGHEAPLLAATVSISSLGLARDARPRKVVETVLGMLTGILISELLRLVFGSGPWQLALTLAVTLLVARFLMPSPQFAVAAAIQSAIAMVLPAGPLPFLRLADGAIGGALAIVMTALLPRNPMSTELRDARVLFTALDAAMGRVVQGLRRGDAVRADRGLEKARGLQGDVDAWRTSLESAQAVSALSPFLRSRRIELARHARVLQSVDLAARNLRVVARRAAYVVRDGEPRPAIAEPLAELQRAAGVVAHALEDISAEPAAREALLAIARRLDPAAMMPDASQGELALLAALRPFAVDLLVASGLTHAEAAAAIPRI</sequence>
<evidence type="ECO:0000259" key="6">
    <source>
        <dbReference type="Pfam" id="PF13515"/>
    </source>
</evidence>
<dbReference type="GO" id="GO:0016020">
    <property type="term" value="C:membrane"/>
    <property type="evidence" value="ECO:0007669"/>
    <property type="project" value="UniProtKB-SubCell"/>
</dbReference>
<keyword evidence="4 5" id="KW-0472">Membrane</keyword>
<reference evidence="7" key="1">
    <citation type="journal article" date="2014" name="Int. J. Syst. Evol. Microbiol.">
        <title>Complete genome sequence of Corynebacterium casei LMG S-19264T (=DSM 44701T), isolated from a smear-ripened cheese.</title>
        <authorList>
            <consortium name="US DOE Joint Genome Institute (JGI-PGF)"/>
            <person name="Walter F."/>
            <person name="Albersmeier A."/>
            <person name="Kalinowski J."/>
            <person name="Ruckert C."/>
        </authorList>
    </citation>
    <scope>NUCLEOTIDE SEQUENCE</scope>
    <source>
        <strain evidence="7">VKM Ac-1020</strain>
    </source>
</reference>
<dbReference type="AlphaFoldDB" id="A0A9W6H3W8"/>
<comment type="caution">
    <text evidence="7">The sequence shown here is derived from an EMBL/GenBank/DDBJ whole genome shotgun (WGS) entry which is preliminary data.</text>
</comment>
<dbReference type="EMBL" id="BSEJ01000009">
    <property type="protein sequence ID" value="GLJ61881.1"/>
    <property type="molecule type" value="Genomic_DNA"/>
</dbReference>
<feature type="transmembrane region" description="Helical" evidence="5">
    <location>
        <begin position="112"/>
        <end position="129"/>
    </location>
</feature>
<dbReference type="InterPro" id="IPR049453">
    <property type="entry name" value="Memb_transporter_dom"/>
</dbReference>
<dbReference type="Proteomes" id="UP001142462">
    <property type="component" value="Unassembled WGS sequence"/>
</dbReference>
<keyword evidence="8" id="KW-1185">Reference proteome</keyword>
<evidence type="ECO:0000313" key="7">
    <source>
        <dbReference type="EMBL" id="GLJ61881.1"/>
    </source>
</evidence>
<evidence type="ECO:0000256" key="5">
    <source>
        <dbReference type="SAM" id="Phobius"/>
    </source>
</evidence>
<keyword evidence="3 5" id="KW-1133">Transmembrane helix</keyword>
<protein>
    <recommendedName>
        <fullName evidence="6">Integral membrane bound transporter domain-containing protein</fullName>
    </recommendedName>
</protein>
<feature type="domain" description="Integral membrane bound transporter" evidence="6">
    <location>
        <begin position="53"/>
        <end position="171"/>
    </location>
</feature>
<dbReference type="Pfam" id="PF13515">
    <property type="entry name" value="FUSC_2"/>
    <property type="match status" value="1"/>
</dbReference>